<organism evidence="2 3">
    <name type="scientific">Clostridium amylolyticum</name>
    <dbReference type="NCBI Taxonomy" id="1121298"/>
    <lineage>
        <taxon>Bacteria</taxon>
        <taxon>Bacillati</taxon>
        <taxon>Bacillota</taxon>
        <taxon>Clostridia</taxon>
        <taxon>Eubacteriales</taxon>
        <taxon>Clostridiaceae</taxon>
        <taxon>Clostridium</taxon>
    </lineage>
</organism>
<evidence type="ECO:0000313" key="3">
    <source>
        <dbReference type="Proteomes" id="UP000184080"/>
    </source>
</evidence>
<protein>
    <recommendedName>
        <fullName evidence="1">YhfM-like domain-containing protein</fullName>
    </recommendedName>
</protein>
<dbReference type="Proteomes" id="UP000184080">
    <property type="component" value="Unassembled WGS sequence"/>
</dbReference>
<dbReference type="EMBL" id="FQZO01000002">
    <property type="protein sequence ID" value="SHI84233.1"/>
    <property type="molecule type" value="Genomic_DNA"/>
</dbReference>
<dbReference type="STRING" id="1121298.SAMN05444401_1559"/>
<feature type="domain" description="YhfM-like" evidence="1">
    <location>
        <begin position="43"/>
        <end position="144"/>
    </location>
</feature>
<dbReference type="AlphaFoldDB" id="A0A1M6EFM8"/>
<sequence length="276" mass="32039">MKKNKLLLLSILLLTFLFSGCNYIDNMKVKLKMKNQDFEYIKQGKVEKIVIQSTRDNGFRFVVTDKSTIRDLYGLLSTGKEATENSNLSPDYIFEFQESADKIHKFNYVAGLNKKGVGNFYDGEKSYSVNKRLDNDIIRNMYSLRRPKDFSDIYYASILKFLSSYGKNINSDGSKSLGINIKDDIECAKYVLSVELEDFKYNLNSTIKNAKLVDNNKEDFDILVSMKTQGYKTTVYKSIITLYNKSEGTELKYYVLGNYENREWTILISESRPEKW</sequence>
<dbReference type="InterPro" id="IPR058780">
    <property type="entry name" value="YhfM-like_dom"/>
</dbReference>
<proteinExistence type="predicted"/>
<name>A0A1M6EFM8_9CLOT</name>
<gene>
    <name evidence="2" type="ORF">SAMN05444401_1559</name>
</gene>
<dbReference type="RefSeq" id="WP_073005272.1">
    <property type="nucleotide sequence ID" value="NZ_FQZO01000002.1"/>
</dbReference>
<evidence type="ECO:0000313" key="2">
    <source>
        <dbReference type="EMBL" id="SHI84233.1"/>
    </source>
</evidence>
<dbReference type="PROSITE" id="PS51257">
    <property type="entry name" value="PROKAR_LIPOPROTEIN"/>
    <property type="match status" value="1"/>
</dbReference>
<dbReference type="Pfam" id="PF26353">
    <property type="entry name" value="YhfM"/>
    <property type="match status" value="1"/>
</dbReference>
<keyword evidence="3" id="KW-1185">Reference proteome</keyword>
<reference evidence="2 3" key="1">
    <citation type="submission" date="2016-11" db="EMBL/GenBank/DDBJ databases">
        <authorList>
            <person name="Jaros S."/>
            <person name="Januszkiewicz K."/>
            <person name="Wedrychowicz H."/>
        </authorList>
    </citation>
    <scope>NUCLEOTIDE SEQUENCE [LARGE SCALE GENOMIC DNA]</scope>
    <source>
        <strain evidence="2 3">DSM 21864</strain>
    </source>
</reference>
<evidence type="ECO:0000259" key="1">
    <source>
        <dbReference type="Pfam" id="PF26353"/>
    </source>
</evidence>
<accession>A0A1M6EFM8</accession>